<reference evidence="1 2" key="1">
    <citation type="journal article" date="2019" name="Nat. Ecol. Evol.">
        <title>Megaphylogeny resolves global patterns of mushroom evolution.</title>
        <authorList>
            <person name="Varga T."/>
            <person name="Krizsan K."/>
            <person name="Foldi C."/>
            <person name="Dima B."/>
            <person name="Sanchez-Garcia M."/>
            <person name="Sanchez-Ramirez S."/>
            <person name="Szollosi G.J."/>
            <person name="Szarkandi J.G."/>
            <person name="Papp V."/>
            <person name="Albert L."/>
            <person name="Andreopoulos W."/>
            <person name="Angelini C."/>
            <person name="Antonin V."/>
            <person name="Barry K.W."/>
            <person name="Bougher N.L."/>
            <person name="Buchanan P."/>
            <person name="Buyck B."/>
            <person name="Bense V."/>
            <person name="Catcheside P."/>
            <person name="Chovatia M."/>
            <person name="Cooper J."/>
            <person name="Damon W."/>
            <person name="Desjardin D."/>
            <person name="Finy P."/>
            <person name="Geml J."/>
            <person name="Haridas S."/>
            <person name="Hughes K."/>
            <person name="Justo A."/>
            <person name="Karasinski D."/>
            <person name="Kautmanova I."/>
            <person name="Kiss B."/>
            <person name="Kocsube S."/>
            <person name="Kotiranta H."/>
            <person name="LaButti K.M."/>
            <person name="Lechner B.E."/>
            <person name="Liimatainen K."/>
            <person name="Lipzen A."/>
            <person name="Lukacs Z."/>
            <person name="Mihaltcheva S."/>
            <person name="Morgado L.N."/>
            <person name="Niskanen T."/>
            <person name="Noordeloos M.E."/>
            <person name="Ohm R.A."/>
            <person name="Ortiz-Santana B."/>
            <person name="Ovrebo C."/>
            <person name="Racz N."/>
            <person name="Riley R."/>
            <person name="Savchenko A."/>
            <person name="Shiryaev A."/>
            <person name="Soop K."/>
            <person name="Spirin V."/>
            <person name="Szebenyi C."/>
            <person name="Tomsovsky M."/>
            <person name="Tulloss R.E."/>
            <person name="Uehling J."/>
            <person name="Grigoriev I.V."/>
            <person name="Vagvolgyi C."/>
            <person name="Papp T."/>
            <person name="Martin F.M."/>
            <person name="Miettinen O."/>
            <person name="Hibbett D.S."/>
            <person name="Nagy L.G."/>
        </authorList>
    </citation>
    <scope>NUCLEOTIDE SEQUENCE [LARGE SCALE GENOMIC DNA]</scope>
    <source>
        <strain evidence="1 2">NL-1719</strain>
    </source>
</reference>
<gene>
    <name evidence="1" type="ORF">BDN72DRAFT_781528</name>
</gene>
<name>A0ACD3A1P9_9AGAR</name>
<evidence type="ECO:0000313" key="1">
    <source>
        <dbReference type="EMBL" id="TFK58822.1"/>
    </source>
</evidence>
<evidence type="ECO:0000313" key="2">
    <source>
        <dbReference type="Proteomes" id="UP000308600"/>
    </source>
</evidence>
<dbReference type="EMBL" id="ML209182">
    <property type="protein sequence ID" value="TFK58822.1"/>
    <property type="molecule type" value="Genomic_DNA"/>
</dbReference>
<proteinExistence type="predicted"/>
<sequence>MNSGTTTHGGSTRSSGEPDLDDTHIISSCADGSNPWEAGIKLAREYDEEMCKMLKDELENLLLFATLFSAIVTAFAVVSYQWLQPNNSNTPSASPVSDTLAVRINILWFLSLGASLSVSSIGILCMQWVRQYRGWKEKADMRTAALRHQRFKGFLGWRVQGIVAALPVILQIALILFITGVYLLLHSLHHIVAGAFLGATVPALAFIILTTLLPALQ</sequence>
<organism evidence="1 2">
    <name type="scientific">Pluteus cervinus</name>
    <dbReference type="NCBI Taxonomy" id="181527"/>
    <lineage>
        <taxon>Eukaryota</taxon>
        <taxon>Fungi</taxon>
        <taxon>Dikarya</taxon>
        <taxon>Basidiomycota</taxon>
        <taxon>Agaricomycotina</taxon>
        <taxon>Agaricomycetes</taxon>
        <taxon>Agaricomycetidae</taxon>
        <taxon>Agaricales</taxon>
        <taxon>Pluteineae</taxon>
        <taxon>Pluteaceae</taxon>
        <taxon>Pluteus</taxon>
    </lineage>
</organism>
<feature type="non-terminal residue" evidence="1">
    <location>
        <position position="217"/>
    </location>
</feature>
<keyword evidence="2" id="KW-1185">Reference proteome</keyword>
<accession>A0ACD3A1P9</accession>
<dbReference type="Proteomes" id="UP000308600">
    <property type="component" value="Unassembled WGS sequence"/>
</dbReference>
<protein>
    <submittedName>
        <fullName evidence="1">Uncharacterized protein</fullName>
    </submittedName>
</protein>